<dbReference type="FunFam" id="3.30.565.10:FF:000006">
    <property type="entry name" value="Sensor histidine kinase WalK"/>
    <property type="match status" value="1"/>
</dbReference>
<evidence type="ECO:0000256" key="1">
    <source>
        <dbReference type="ARBA" id="ARBA00000085"/>
    </source>
</evidence>
<dbReference type="Gene3D" id="1.10.287.130">
    <property type="match status" value="1"/>
</dbReference>
<reference evidence="16 17" key="1">
    <citation type="submission" date="2018-02" db="EMBL/GenBank/DDBJ databases">
        <title>Complete genome sequencing of Faecalibacterium prausnitzii strains isolated from the human gut.</title>
        <authorList>
            <person name="Fitzgerald B.C."/>
            <person name="Shkoporov A.N."/>
            <person name="Ross P.R."/>
            <person name="Hill C."/>
        </authorList>
    </citation>
    <scope>NUCLEOTIDE SEQUENCE [LARGE SCALE GENOMIC DNA]</scope>
    <source>
        <strain evidence="16 17">APC922/41-1</strain>
    </source>
</reference>
<dbReference type="PANTHER" id="PTHR43047">
    <property type="entry name" value="TWO-COMPONENT HISTIDINE PROTEIN KINASE"/>
    <property type="match status" value="1"/>
</dbReference>
<dbReference type="PANTHER" id="PTHR43047:SF72">
    <property type="entry name" value="OSMOSENSING HISTIDINE PROTEIN KINASE SLN1"/>
    <property type="match status" value="1"/>
</dbReference>
<dbReference type="EC" id="2.7.13.3" evidence="3"/>
<evidence type="ECO:0000256" key="6">
    <source>
        <dbReference type="ARBA" id="ARBA00022679"/>
    </source>
</evidence>
<evidence type="ECO:0000313" key="17">
    <source>
        <dbReference type="Proteomes" id="UP000250429"/>
    </source>
</evidence>
<dbReference type="EMBL" id="PRLC01000006">
    <property type="protein sequence ID" value="RAW62263.1"/>
    <property type="molecule type" value="Genomic_DNA"/>
</dbReference>
<dbReference type="GO" id="GO:0005886">
    <property type="term" value="C:plasma membrane"/>
    <property type="evidence" value="ECO:0007669"/>
    <property type="project" value="TreeGrafter"/>
</dbReference>
<dbReference type="Proteomes" id="UP000250429">
    <property type="component" value="Unassembled WGS sequence"/>
</dbReference>
<dbReference type="InterPro" id="IPR036890">
    <property type="entry name" value="HATPase_C_sf"/>
</dbReference>
<feature type="coiled-coil region" evidence="11">
    <location>
        <begin position="473"/>
        <end position="514"/>
    </location>
</feature>
<evidence type="ECO:0000256" key="5">
    <source>
        <dbReference type="ARBA" id="ARBA00022553"/>
    </source>
</evidence>
<evidence type="ECO:0000256" key="7">
    <source>
        <dbReference type="ARBA" id="ARBA00022777"/>
    </source>
</evidence>
<dbReference type="GO" id="GO:0000155">
    <property type="term" value="F:phosphorelay sensor kinase activity"/>
    <property type="evidence" value="ECO:0007669"/>
    <property type="project" value="InterPro"/>
</dbReference>
<dbReference type="SMART" id="SM00387">
    <property type="entry name" value="HATPase_c"/>
    <property type="match status" value="1"/>
</dbReference>
<dbReference type="Pfam" id="PF00072">
    <property type="entry name" value="Response_reg"/>
    <property type="match status" value="1"/>
</dbReference>
<dbReference type="Gene3D" id="3.40.50.2300">
    <property type="match status" value="1"/>
</dbReference>
<comment type="subcellular location">
    <subcellularLocation>
        <location evidence="2">Membrane</location>
    </subcellularLocation>
</comment>
<feature type="domain" description="Response regulatory" evidence="15">
    <location>
        <begin position="768"/>
        <end position="889"/>
    </location>
</feature>
<evidence type="ECO:0000259" key="14">
    <source>
        <dbReference type="PROSITE" id="PS50109"/>
    </source>
</evidence>
<keyword evidence="5 10" id="KW-0597">Phosphoprotein</keyword>
<feature type="signal peptide" evidence="13">
    <location>
        <begin position="1"/>
        <end position="37"/>
    </location>
</feature>
<comment type="catalytic activity">
    <reaction evidence="1">
        <text>ATP + protein L-histidine = ADP + protein N-phospho-L-histidine.</text>
        <dbReference type="EC" id="2.7.13.3"/>
    </reaction>
</comment>
<dbReference type="Gene3D" id="3.40.190.10">
    <property type="entry name" value="Periplasmic binding protein-like II"/>
    <property type="match status" value="4"/>
</dbReference>
<protein>
    <recommendedName>
        <fullName evidence="4">Stage 0 sporulation protein A homolog</fullName>
        <ecNumber evidence="3">2.7.13.3</ecNumber>
    </recommendedName>
</protein>
<evidence type="ECO:0000256" key="2">
    <source>
        <dbReference type="ARBA" id="ARBA00004370"/>
    </source>
</evidence>
<dbReference type="InterPro" id="IPR001789">
    <property type="entry name" value="Sig_transdc_resp-reg_receiver"/>
</dbReference>
<keyword evidence="17" id="KW-1185">Reference proteome</keyword>
<keyword evidence="13" id="KW-0732">Signal</keyword>
<proteinExistence type="predicted"/>
<dbReference type="SMART" id="SM00062">
    <property type="entry name" value="PBPb"/>
    <property type="match status" value="1"/>
</dbReference>
<evidence type="ECO:0000256" key="8">
    <source>
        <dbReference type="ARBA" id="ARBA00023012"/>
    </source>
</evidence>
<evidence type="ECO:0000256" key="9">
    <source>
        <dbReference type="ARBA" id="ARBA00024867"/>
    </source>
</evidence>
<dbReference type="PRINTS" id="PR00344">
    <property type="entry name" value="BCTRLSENSOR"/>
</dbReference>
<gene>
    <name evidence="16" type="ORF">C4N23_05830</name>
</gene>
<dbReference type="AlphaFoldDB" id="A0A329UIJ4"/>
<keyword evidence="11" id="KW-0175">Coiled coil</keyword>
<feature type="transmembrane region" description="Helical" evidence="12">
    <location>
        <begin position="455"/>
        <end position="474"/>
    </location>
</feature>
<feature type="modified residue" description="4-aspartylphosphate" evidence="10">
    <location>
        <position position="820"/>
    </location>
</feature>
<dbReference type="CDD" id="cd00082">
    <property type="entry name" value="HisKA"/>
    <property type="match status" value="1"/>
</dbReference>
<organism evidence="16 17">
    <name type="scientific">Faecalibacterium hattorii</name>
    <dbReference type="NCBI Taxonomy" id="2935520"/>
    <lineage>
        <taxon>Bacteria</taxon>
        <taxon>Bacillati</taxon>
        <taxon>Bacillota</taxon>
        <taxon>Clostridia</taxon>
        <taxon>Eubacteriales</taxon>
        <taxon>Oscillospiraceae</taxon>
        <taxon>Faecalibacterium</taxon>
    </lineage>
</organism>
<dbReference type="InterPro" id="IPR011006">
    <property type="entry name" value="CheY-like_superfamily"/>
</dbReference>
<dbReference type="Pfam" id="PF02518">
    <property type="entry name" value="HATPase_c"/>
    <property type="match status" value="1"/>
</dbReference>
<dbReference type="PROSITE" id="PS50109">
    <property type="entry name" value="HIS_KIN"/>
    <property type="match status" value="1"/>
</dbReference>
<comment type="function">
    <text evidence="9">May play the central regulatory role in sporulation. It may be an element of the effector pathway responsible for the activation of sporulation genes in response to nutritional stress. Spo0A may act in concert with spo0H (a sigma factor) to control the expression of some genes that are critical to the sporulation process.</text>
</comment>
<keyword evidence="12" id="KW-0812">Transmembrane</keyword>
<dbReference type="InterPro" id="IPR003594">
    <property type="entry name" value="HATPase_dom"/>
</dbReference>
<dbReference type="InterPro" id="IPR005467">
    <property type="entry name" value="His_kinase_dom"/>
</dbReference>
<dbReference type="Pfam" id="PF00497">
    <property type="entry name" value="SBP_bac_3"/>
    <property type="match status" value="1"/>
</dbReference>
<evidence type="ECO:0000256" key="3">
    <source>
        <dbReference type="ARBA" id="ARBA00012438"/>
    </source>
</evidence>
<dbReference type="PROSITE" id="PS50110">
    <property type="entry name" value="RESPONSE_REGULATORY"/>
    <property type="match status" value="1"/>
</dbReference>
<dbReference type="SMART" id="SM00388">
    <property type="entry name" value="HisKA"/>
    <property type="match status" value="1"/>
</dbReference>
<dbReference type="SUPFAM" id="SSF52172">
    <property type="entry name" value="CheY-like"/>
    <property type="match status" value="1"/>
</dbReference>
<keyword evidence="7" id="KW-0418">Kinase</keyword>
<name>A0A329UIJ4_9FIRM</name>
<dbReference type="SUPFAM" id="SSF55874">
    <property type="entry name" value="ATPase domain of HSP90 chaperone/DNA topoisomerase II/histidine kinase"/>
    <property type="match status" value="1"/>
</dbReference>
<dbReference type="InterPro" id="IPR036097">
    <property type="entry name" value="HisK_dim/P_sf"/>
</dbReference>
<accession>A0A329UIJ4</accession>
<dbReference type="CDD" id="cd00075">
    <property type="entry name" value="HATPase"/>
    <property type="match status" value="1"/>
</dbReference>
<evidence type="ECO:0000256" key="12">
    <source>
        <dbReference type="SAM" id="Phobius"/>
    </source>
</evidence>
<dbReference type="Pfam" id="PF00512">
    <property type="entry name" value="HisKA"/>
    <property type="match status" value="1"/>
</dbReference>
<dbReference type="InterPro" id="IPR003661">
    <property type="entry name" value="HisK_dim/P_dom"/>
</dbReference>
<evidence type="ECO:0000313" key="16">
    <source>
        <dbReference type="EMBL" id="RAW62263.1"/>
    </source>
</evidence>
<dbReference type="Gene3D" id="3.30.565.10">
    <property type="entry name" value="Histidine kinase-like ATPase, C-terminal domain"/>
    <property type="match status" value="1"/>
</dbReference>
<evidence type="ECO:0000256" key="11">
    <source>
        <dbReference type="SAM" id="Coils"/>
    </source>
</evidence>
<evidence type="ECO:0000259" key="15">
    <source>
        <dbReference type="PROSITE" id="PS50110"/>
    </source>
</evidence>
<dbReference type="SMART" id="SM00448">
    <property type="entry name" value="REC"/>
    <property type="match status" value="1"/>
</dbReference>
<feature type="chain" id="PRO_5016461464" description="Stage 0 sporulation protein A homolog" evidence="13">
    <location>
        <begin position="38"/>
        <end position="889"/>
    </location>
</feature>
<dbReference type="InterPro" id="IPR001638">
    <property type="entry name" value="Solute-binding_3/MltF_N"/>
</dbReference>
<keyword evidence="6" id="KW-0808">Transferase</keyword>
<comment type="caution">
    <text evidence="16">The sequence shown here is derived from an EMBL/GenBank/DDBJ whole genome shotgun (WGS) entry which is preliminary data.</text>
</comment>
<keyword evidence="12" id="KW-1133">Transmembrane helix</keyword>
<dbReference type="SUPFAM" id="SSF47384">
    <property type="entry name" value="Homodimeric domain of signal transducing histidine kinase"/>
    <property type="match status" value="1"/>
</dbReference>
<feature type="domain" description="Histidine kinase" evidence="14">
    <location>
        <begin position="521"/>
        <end position="744"/>
    </location>
</feature>
<dbReference type="CDD" id="cd17546">
    <property type="entry name" value="REC_hyHK_CKI1_RcsC-like"/>
    <property type="match status" value="1"/>
</dbReference>
<dbReference type="InterPro" id="IPR004358">
    <property type="entry name" value="Sig_transdc_His_kin-like_C"/>
</dbReference>
<dbReference type="GO" id="GO:0009927">
    <property type="term" value="F:histidine phosphotransfer kinase activity"/>
    <property type="evidence" value="ECO:0007669"/>
    <property type="project" value="TreeGrafter"/>
</dbReference>
<evidence type="ECO:0000256" key="13">
    <source>
        <dbReference type="SAM" id="SignalP"/>
    </source>
</evidence>
<keyword evidence="12" id="KW-0472">Membrane</keyword>
<evidence type="ECO:0000256" key="4">
    <source>
        <dbReference type="ARBA" id="ARBA00018672"/>
    </source>
</evidence>
<evidence type="ECO:0000256" key="10">
    <source>
        <dbReference type="PROSITE-ProRule" id="PRU00169"/>
    </source>
</evidence>
<dbReference type="RefSeq" id="WP_112144703.1">
    <property type="nucleotide sequence ID" value="NZ_PRLC01000006.1"/>
</dbReference>
<dbReference type="SUPFAM" id="SSF53850">
    <property type="entry name" value="Periplasmic binding protein-like II"/>
    <property type="match status" value="2"/>
</dbReference>
<sequence length="889" mass="99047">MKNSGTSETMQTLMRKSVCAMLSLLLLLSAVLPVKTAAETAPAKIVRVGSFEDTFNYVNERGARKGYGYELLETLSGYTGWQFEYVTCDWSDCFEKLKNGEIDIMGDISYTEDRAEEMLFSDEPMGEEKYYLYADFSRTDISASNFKTLNGKKIGVLMGTEPEEMLTEWEEKHGIKTEHVNISDNEDVKQKLANHEIDCFVSLEEAFWAELGISTMTRVGESSIYYAINKDRPDLKEELDYAMSVLDEADPFYTADLYKRYFSLDYTPILTGEEKAWLRKHGAIRMGFLTSDGGVSTYDPATGELTGAITDYIQFATGCLGNQELEFQIVGYDSIEAELDALKSGEIDMIFHFDQNPNLAEEYRVACTSTTWITNLMAVTNKEHFNESKANRIAVPQNKLSLKKYLAFYYPQWEIVDCDTQEDAAKPINLLAGSIAMYQSSARKVTLSEFIKDNFFMVLLIGSIAVAVVLLTILKLLQKARKAEAAAKKAANDTQELNAKLQVAVEKAESANRAKSTFLFNMSHDIRTPMNAIIGYADLASRHLDDPEKLEKYMENIQVCGQNLLMLLNNVLDLARIENDKTEIEYSVSDVEKDFRNCIAMFQNQADSKGQTLTVTAQLQHPYVYADIPHLTEVCTNLVSNAVKYTGACGTIHCDITQKPGKKEGWCDTVITVADNGIGMSQEFQKHIFEPFERERTSTVSKVEGSGIGMGIVKKLVGLMGGTVEVESKIGVGSTFTVTIPCRIASQEETQAKRDTTSSDKKGLSGTKILLAEDNDLNAEIAVELLQEEGCAVDRAKDGVECVDMLEKAANGTYQLILMDIQMPVMNGYDAAKKIRRMDDLPKADIPIIAMTANAFSEDKQAALDAGMNDHVSKPINRNILVPTIQKYL</sequence>
<keyword evidence="8" id="KW-0902">Two-component regulatory system</keyword>